<keyword evidence="2" id="KW-1185">Reference proteome</keyword>
<dbReference type="NCBIfam" id="TIGR02906">
    <property type="entry name" value="spore_CotS"/>
    <property type="match status" value="1"/>
</dbReference>
<dbReference type="PANTHER" id="PTHR39179">
    <property type="entry name" value="SPORE COAT PROTEIN I"/>
    <property type="match status" value="1"/>
</dbReference>
<accession>C6LFH3</accession>
<dbReference type="OrthoDB" id="9771902at2"/>
<dbReference type="Gene3D" id="3.90.1200.10">
    <property type="match status" value="1"/>
</dbReference>
<proteinExistence type="predicted"/>
<dbReference type="EMBL" id="ACCL02000010">
    <property type="protein sequence ID" value="EET60558.1"/>
    <property type="molecule type" value="Genomic_DNA"/>
</dbReference>
<evidence type="ECO:0000313" key="2">
    <source>
        <dbReference type="Proteomes" id="UP000005561"/>
    </source>
</evidence>
<dbReference type="PANTHER" id="PTHR39179:SF1">
    <property type="entry name" value="SPORE COAT PROTEIN I"/>
    <property type="match status" value="1"/>
</dbReference>
<dbReference type="Gene3D" id="3.30.200.20">
    <property type="entry name" value="Phosphorylase Kinase, domain 1"/>
    <property type="match status" value="1"/>
</dbReference>
<organism evidence="1 2">
    <name type="scientific">Marvinbryantia formatexigens DSM 14469</name>
    <dbReference type="NCBI Taxonomy" id="478749"/>
    <lineage>
        <taxon>Bacteria</taxon>
        <taxon>Bacillati</taxon>
        <taxon>Bacillota</taxon>
        <taxon>Clostridia</taxon>
        <taxon>Lachnospirales</taxon>
        <taxon>Lachnospiraceae</taxon>
        <taxon>Marvinbryantia</taxon>
    </lineage>
</organism>
<sequence length="329" mass="39544">MNEKSLKVLEQYEIEVISTRRGRGSYICETNLGKKLLAGCGSSEKKMVFVNRVLEAMRQKGYLYADIAMENREGKLLTTDREEEACILKDWYEGRECDTKSMADVEQTARRLAQLHRMMYLPPEPESDDGNYVGEDLQEEFLRHNRELRKVYAFIRKRKQKNGFEILFLNCFRMFYEQAQEALEQLRGSGYAALREEMCRRGALCHGNFNQHNVWFPGRNQIFVGNFDKCRYDVQETDLYQFMRKIMEKQEWQQNNGYRILDSYDRERTMGKQQRDYLYIRLLYPEKFWKLANQYYNRKKAWVPEKNREKLEALISQQNRRNAFLKTIE</sequence>
<comment type="caution">
    <text evidence="1">The sequence shown here is derived from an EMBL/GenBank/DDBJ whole genome shotgun (WGS) entry which is preliminary data.</text>
</comment>
<dbReference type="GO" id="GO:0042601">
    <property type="term" value="C:endospore-forming forespore"/>
    <property type="evidence" value="ECO:0007669"/>
    <property type="project" value="TreeGrafter"/>
</dbReference>
<dbReference type="eggNOG" id="COG2334">
    <property type="taxonomic scope" value="Bacteria"/>
</dbReference>
<dbReference type="STRING" id="168384.SAMN05660368_02115"/>
<gene>
    <name evidence="1" type="ORF">BRYFOR_07376</name>
</gene>
<dbReference type="RefSeq" id="WP_006862167.1">
    <property type="nucleotide sequence ID" value="NZ_ACCL02000010.1"/>
</dbReference>
<dbReference type="SUPFAM" id="SSF56112">
    <property type="entry name" value="Protein kinase-like (PK-like)"/>
    <property type="match status" value="1"/>
</dbReference>
<dbReference type="InterPro" id="IPR011009">
    <property type="entry name" value="Kinase-like_dom_sf"/>
</dbReference>
<dbReference type="InterPro" id="IPR014255">
    <property type="entry name" value="Spore_coat_CotS"/>
</dbReference>
<evidence type="ECO:0008006" key="3">
    <source>
        <dbReference type="Google" id="ProtNLM"/>
    </source>
</evidence>
<dbReference type="AlphaFoldDB" id="C6LFH3"/>
<protein>
    <recommendedName>
        <fullName evidence="3">Spore coat protein, CotS family</fullName>
    </recommendedName>
</protein>
<name>C6LFH3_9FIRM</name>
<dbReference type="Proteomes" id="UP000005561">
    <property type="component" value="Unassembled WGS sequence"/>
</dbReference>
<dbReference type="InterPro" id="IPR047175">
    <property type="entry name" value="CotS-like"/>
</dbReference>
<evidence type="ECO:0000313" key="1">
    <source>
        <dbReference type="EMBL" id="EET60558.1"/>
    </source>
</evidence>
<reference evidence="1" key="1">
    <citation type="submission" date="2009-07" db="EMBL/GenBank/DDBJ databases">
        <authorList>
            <person name="Weinstock G."/>
            <person name="Sodergren E."/>
            <person name="Clifton S."/>
            <person name="Fulton L."/>
            <person name="Fulton B."/>
            <person name="Courtney L."/>
            <person name="Fronick C."/>
            <person name="Harrison M."/>
            <person name="Strong C."/>
            <person name="Farmer C."/>
            <person name="Delahaunty K."/>
            <person name="Markovic C."/>
            <person name="Hall O."/>
            <person name="Minx P."/>
            <person name="Tomlinson C."/>
            <person name="Mitreva M."/>
            <person name="Nelson J."/>
            <person name="Hou S."/>
            <person name="Wollam A."/>
            <person name="Pepin K.H."/>
            <person name="Johnson M."/>
            <person name="Bhonagiri V."/>
            <person name="Nash W.E."/>
            <person name="Warren W."/>
            <person name="Chinwalla A."/>
            <person name="Mardis E.R."/>
            <person name="Wilson R.K."/>
        </authorList>
    </citation>
    <scope>NUCLEOTIDE SEQUENCE [LARGE SCALE GENOMIC DNA]</scope>
    <source>
        <strain evidence="1">DSM 14469</strain>
    </source>
</reference>